<comment type="caution">
    <text evidence="1">The sequence shown here is derived from an EMBL/GenBank/DDBJ whole genome shotgun (WGS) entry which is preliminary data.</text>
</comment>
<gene>
    <name evidence="1" type="ORF">EA472_22800</name>
</gene>
<evidence type="ECO:0000313" key="1">
    <source>
        <dbReference type="EMBL" id="RQG93760.1"/>
    </source>
</evidence>
<proteinExistence type="predicted"/>
<dbReference type="OrthoDB" id="380127at2157"/>
<name>A0A3N6MBE8_NATCH</name>
<reference evidence="1 2" key="1">
    <citation type="submission" date="2018-10" db="EMBL/GenBank/DDBJ databases">
        <title>Natrarchaeobius chitinivorans gen. nov., sp. nov., and Natrarchaeobius haloalkaliphilus sp. nov., alkaliphilic, chitin-utilizing haloarchaea from hypersaline alkaline lakes.</title>
        <authorList>
            <person name="Sorokin D.Y."/>
            <person name="Elcheninov A.G."/>
            <person name="Kostrikina N.A."/>
            <person name="Bale N.J."/>
            <person name="Sinninghe Damste J.S."/>
            <person name="Khijniak T.V."/>
            <person name="Kublanov I.V."/>
            <person name="Toshchakov S.V."/>
        </authorList>
    </citation>
    <scope>NUCLEOTIDE SEQUENCE [LARGE SCALE GENOMIC DNA]</scope>
    <source>
        <strain evidence="1 2">AArcht7</strain>
    </source>
</reference>
<dbReference type="AlphaFoldDB" id="A0A3N6MBE8"/>
<dbReference type="EMBL" id="REFZ01000069">
    <property type="protein sequence ID" value="RQG93760.1"/>
    <property type="molecule type" value="Genomic_DNA"/>
</dbReference>
<keyword evidence="2" id="KW-1185">Reference proteome</keyword>
<accession>A0A3N6MBE8</accession>
<evidence type="ECO:0000313" key="2">
    <source>
        <dbReference type="Proteomes" id="UP000281431"/>
    </source>
</evidence>
<organism evidence="1 2">
    <name type="scientific">Natrarchaeobius chitinivorans</name>
    <dbReference type="NCBI Taxonomy" id="1679083"/>
    <lineage>
        <taxon>Archaea</taxon>
        <taxon>Methanobacteriati</taxon>
        <taxon>Methanobacteriota</taxon>
        <taxon>Stenosarchaea group</taxon>
        <taxon>Halobacteria</taxon>
        <taxon>Halobacteriales</taxon>
        <taxon>Natrialbaceae</taxon>
        <taxon>Natrarchaeobius</taxon>
    </lineage>
</organism>
<protein>
    <submittedName>
        <fullName evidence="1">Uncharacterized protein</fullName>
    </submittedName>
</protein>
<dbReference type="Proteomes" id="UP000281431">
    <property type="component" value="Unassembled WGS sequence"/>
</dbReference>
<sequence>MASIEDRRSIGQEVVFRIRRTGSGVKVIEYDGTGLADGYMAKSNRRYFYGDDAEEKATEYAYRTQEKLEDVRDCPVIVVELGEVMAKKLATEGVDA</sequence>